<dbReference type="EMBL" id="SMAS01000023">
    <property type="protein sequence ID" value="TCT27916.1"/>
    <property type="molecule type" value="Genomic_DNA"/>
</dbReference>
<reference evidence="1 2" key="1">
    <citation type="submission" date="2019-03" db="EMBL/GenBank/DDBJ databases">
        <title>Genomic analyses of the natural microbiome of Caenorhabditis elegans.</title>
        <authorList>
            <person name="Samuel B."/>
        </authorList>
    </citation>
    <scope>NUCLEOTIDE SEQUENCE [LARGE SCALE GENOMIC DNA]</scope>
    <source>
        <strain evidence="1 2">JUb102</strain>
    </source>
</reference>
<evidence type="ECO:0000313" key="2">
    <source>
        <dbReference type="Proteomes" id="UP000295055"/>
    </source>
</evidence>
<evidence type="ECO:0000313" key="1">
    <source>
        <dbReference type="EMBL" id="TCT27916.1"/>
    </source>
</evidence>
<proteinExistence type="predicted"/>
<gene>
    <name evidence="1" type="ORF">EC835_1234</name>
</gene>
<accession>A0A4R3NEB8</accession>
<sequence length="151" mass="17092">MQIQVTIDTDSRFTITNSEHIETLRRQLGGRQDYPYQLDGWTNWFKSRANTLFNGNRVVASKNISVLNLIPYVSQDMTKVGKIANCLPSVWQSQKYLRETLIPKAEEGKILLIMCRAASLWGLRTSVGSKNILINPTRSGFSSDIKLVVES</sequence>
<dbReference type="AlphaFoldDB" id="A0A4R3NEB8"/>
<dbReference type="Proteomes" id="UP000295055">
    <property type="component" value="Unassembled WGS sequence"/>
</dbReference>
<protein>
    <submittedName>
        <fullName evidence="1">Uncharacterized protein</fullName>
    </submittedName>
</protein>
<comment type="caution">
    <text evidence="1">The sequence shown here is derived from an EMBL/GenBank/DDBJ whole genome shotgun (WGS) entry which is preliminary data.</text>
</comment>
<organism evidence="1 2">
    <name type="scientific">Providencia alcalifaciens</name>
    <dbReference type="NCBI Taxonomy" id="126385"/>
    <lineage>
        <taxon>Bacteria</taxon>
        <taxon>Pseudomonadati</taxon>
        <taxon>Pseudomonadota</taxon>
        <taxon>Gammaproteobacteria</taxon>
        <taxon>Enterobacterales</taxon>
        <taxon>Morganellaceae</taxon>
        <taxon>Providencia</taxon>
    </lineage>
</organism>
<name>A0A4R3NEB8_9GAMM</name>